<dbReference type="InterPro" id="IPR002320">
    <property type="entry name" value="Thr-tRNA-ligase_IIa"/>
</dbReference>
<dbReference type="SUPFAM" id="SSF52954">
    <property type="entry name" value="Class II aaRS ABD-related"/>
    <property type="match status" value="1"/>
</dbReference>
<dbReference type="RefSeq" id="XP_001017218.3">
    <property type="nucleotide sequence ID" value="XM_001017218.3"/>
</dbReference>
<dbReference type="Proteomes" id="UP000009168">
    <property type="component" value="Unassembled WGS sequence"/>
</dbReference>
<keyword evidence="7" id="KW-0648">Protein biosynthesis</keyword>
<evidence type="ECO:0000256" key="9">
    <source>
        <dbReference type="ARBA" id="ARBA00031900"/>
    </source>
</evidence>
<dbReference type="InterPro" id="IPR004154">
    <property type="entry name" value="Anticodon-bd"/>
</dbReference>
<dbReference type="GO" id="GO:0006435">
    <property type="term" value="P:threonyl-tRNA aminoacylation"/>
    <property type="evidence" value="ECO:0007669"/>
    <property type="project" value="InterPro"/>
</dbReference>
<dbReference type="FunFam" id="3.30.980.10:FF:000005">
    <property type="entry name" value="Threonyl-tRNA synthetase, mitochondrial"/>
    <property type="match status" value="1"/>
</dbReference>
<dbReference type="Gene3D" id="3.30.930.10">
    <property type="entry name" value="Bira Bifunctional Protein, Domain 2"/>
    <property type="match status" value="1"/>
</dbReference>
<evidence type="ECO:0000256" key="1">
    <source>
        <dbReference type="ARBA" id="ARBA00004496"/>
    </source>
</evidence>
<dbReference type="OrthoDB" id="5423599at2759"/>
<dbReference type="GO" id="GO:0005739">
    <property type="term" value="C:mitochondrion"/>
    <property type="evidence" value="ECO:0007669"/>
    <property type="project" value="TreeGrafter"/>
</dbReference>
<dbReference type="InterPro" id="IPR004095">
    <property type="entry name" value="TGS"/>
</dbReference>
<dbReference type="SUPFAM" id="SSF55186">
    <property type="entry name" value="ThrRS/AlaRS common domain"/>
    <property type="match status" value="1"/>
</dbReference>
<keyword evidence="16" id="KW-1185">Reference proteome</keyword>
<dbReference type="InterPro" id="IPR033728">
    <property type="entry name" value="ThrRS_core"/>
</dbReference>
<dbReference type="InterPro" id="IPR045864">
    <property type="entry name" value="aa-tRNA-synth_II/BPL/LPL"/>
</dbReference>
<evidence type="ECO:0000256" key="3">
    <source>
        <dbReference type="ARBA" id="ARBA00013163"/>
    </source>
</evidence>
<dbReference type="Pfam" id="PF07973">
    <property type="entry name" value="tRNA_SAD"/>
    <property type="match status" value="1"/>
</dbReference>
<feature type="transmembrane region" description="Helical" evidence="12">
    <location>
        <begin position="981"/>
        <end position="1004"/>
    </location>
</feature>
<dbReference type="SUPFAM" id="SSF55681">
    <property type="entry name" value="Class II aaRS and biotin synthetases"/>
    <property type="match status" value="1"/>
</dbReference>
<feature type="transmembrane region" description="Helical" evidence="12">
    <location>
        <begin position="940"/>
        <end position="961"/>
    </location>
</feature>
<keyword evidence="12" id="KW-0812">Transmembrane</keyword>
<proteinExistence type="inferred from homology"/>
<feature type="region of interest" description="Disordered" evidence="11">
    <location>
        <begin position="660"/>
        <end position="720"/>
    </location>
</feature>
<evidence type="ECO:0000259" key="14">
    <source>
        <dbReference type="PROSITE" id="PS51880"/>
    </source>
</evidence>
<evidence type="ECO:0000256" key="5">
    <source>
        <dbReference type="ARBA" id="ARBA00022741"/>
    </source>
</evidence>
<dbReference type="PROSITE" id="PS51880">
    <property type="entry name" value="TGS"/>
    <property type="match status" value="1"/>
</dbReference>
<keyword evidence="6" id="KW-0067">ATP-binding</keyword>
<dbReference type="Pfam" id="PF03129">
    <property type="entry name" value="HGTP_anticodon"/>
    <property type="match status" value="1"/>
</dbReference>
<keyword evidence="4" id="KW-0436">Ligase</keyword>
<dbReference type="InterPro" id="IPR002314">
    <property type="entry name" value="aa-tRNA-synt_IIb"/>
</dbReference>
<dbReference type="CDD" id="cd01667">
    <property type="entry name" value="TGS_ThrRS"/>
    <property type="match status" value="1"/>
</dbReference>
<dbReference type="InParanoid" id="Q23K70"/>
<evidence type="ECO:0000259" key="13">
    <source>
        <dbReference type="PROSITE" id="PS50862"/>
    </source>
</evidence>
<dbReference type="CDD" id="cd00771">
    <property type="entry name" value="ThrRS_core"/>
    <property type="match status" value="1"/>
</dbReference>
<feature type="domain" description="TGS" evidence="14">
    <location>
        <begin position="120"/>
        <end position="222"/>
    </location>
</feature>
<evidence type="ECO:0000256" key="10">
    <source>
        <dbReference type="ARBA" id="ARBA00049515"/>
    </source>
</evidence>
<dbReference type="eggNOG" id="KOG1637">
    <property type="taxonomic scope" value="Eukaryota"/>
</dbReference>
<dbReference type="PANTHER" id="PTHR11451:SF46">
    <property type="entry name" value="THREONINE--TRNA LIGASE"/>
    <property type="match status" value="1"/>
</dbReference>
<dbReference type="InterPro" id="IPR012947">
    <property type="entry name" value="tRNA_SAD"/>
</dbReference>
<organism evidence="15 16">
    <name type="scientific">Tetrahymena thermophila (strain SB210)</name>
    <dbReference type="NCBI Taxonomy" id="312017"/>
    <lineage>
        <taxon>Eukaryota</taxon>
        <taxon>Sar</taxon>
        <taxon>Alveolata</taxon>
        <taxon>Ciliophora</taxon>
        <taxon>Intramacronucleata</taxon>
        <taxon>Oligohymenophorea</taxon>
        <taxon>Hymenostomatida</taxon>
        <taxon>Tetrahymenina</taxon>
        <taxon>Tetrahymenidae</taxon>
        <taxon>Tetrahymena</taxon>
    </lineage>
</organism>
<name>Q23K70_TETTS</name>
<dbReference type="GeneID" id="7830556"/>
<evidence type="ECO:0000256" key="2">
    <source>
        <dbReference type="ARBA" id="ARBA00008226"/>
    </source>
</evidence>
<dbReference type="KEGG" id="tet:TTHERM_00194650"/>
<dbReference type="HOGENOM" id="CLU_008554_0_1_1"/>
<protein>
    <recommendedName>
        <fullName evidence="3">threonine--tRNA ligase</fullName>
        <ecNumber evidence="3">6.1.1.3</ecNumber>
    </recommendedName>
    <alternativeName>
        <fullName evidence="9">Threonyl-tRNA synthetase</fullName>
    </alternativeName>
</protein>
<dbReference type="AlphaFoldDB" id="Q23K70"/>
<keyword evidence="5" id="KW-0547">Nucleotide-binding</keyword>
<evidence type="ECO:0000256" key="6">
    <source>
        <dbReference type="ARBA" id="ARBA00022840"/>
    </source>
</evidence>
<dbReference type="Pfam" id="PF00587">
    <property type="entry name" value="tRNA-synt_2b"/>
    <property type="match status" value="1"/>
</dbReference>
<comment type="subcellular location">
    <subcellularLocation>
        <location evidence="1">Cytoplasm</location>
    </subcellularLocation>
</comment>
<keyword evidence="8" id="KW-0030">Aminoacyl-tRNA synthetase</keyword>
<keyword evidence="12" id="KW-0472">Membrane</keyword>
<evidence type="ECO:0000256" key="8">
    <source>
        <dbReference type="ARBA" id="ARBA00023146"/>
    </source>
</evidence>
<dbReference type="GO" id="GO:0005524">
    <property type="term" value="F:ATP binding"/>
    <property type="evidence" value="ECO:0007669"/>
    <property type="project" value="UniProtKB-KW"/>
</dbReference>
<feature type="transmembrane region" description="Helical" evidence="12">
    <location>
        <begin position="1094"/>
        <end position="1112"/>
    </location>
</feature>
<comment type="catalytic activity">
    <reaction evidence="10">
        <text>tRNA(Thr) + L-threonine + ATP = L-threonyl-tRNA(Thr) + AMP + diphosphate + H(+)</text>
        <dbReference type="Rhea" id="RHEA:24624"/>
        <dbReference type="Rhea" id="RHEA-COMP:9670"/>
        <dbReference type="Rhea" id="RHEA-COMP:9704"/>
        <dbReference type="ChEBI" id="CHEBI:15378"/>
        <dbReference type="ChEBI" id="CHEBI:30616"/>
        <dbReference type="ChEBI" id="CHEBI:33019"/>
        <dbReference type="ChEBI" id="CHEBI:57926"/>
        <dbReference type="ChEBI" id="CHEBI:78442"/>
        <dbReference type="ChEBI" id="CHEBI:78534"/>
        <dbReference type="ChEBI" id="CHEBI:456215"/>
        <dbReference type="EC" id="6.1.1.3"/>
    </reaction>
</comment>
<dbReference type="GO" id="GO:0004829">
    <property type="term" value="F:threonine-tRNA ligase activity"/>
    <property type="evidence" value="ECO:0007669"/>
    <property type="project" value="UniProtKB-EC"/>
</dbReference>
<dbReference type="PROSITE" id="PS50862">
    <property type="entry name" value="AA_TRNA_LIGASE_II"/>
    <property type="match status" value="1"/>
</dbReference>
<gene>
    <name evidence="15" type="ORF">TTHERM_00194650</name>
</gene>
<dbReference type="EC" id="6.1.1.3" evidence="3"/>
<dbReference type="PRINTS" id="PR01047">
    <property type="entry name" value="TRNASYNTHTHR"/>
</dbReference>
<comment type="similarity">
    <text evidence="2">Belongs to the class-II aminoacyl-tRNA synthetase family.</text>
</comment>
<dbReference type="Gene3D" id="3.10.20.30">
    <property type="match status" value="1"/>
</dbReference>
<feature type="domain" description="Aminoacyl-transfer RNA synthetases class-II family profile" evidence="13">
    <location>
        <begin position="426"/>
        <end position="661"/>
    </location>
</feature>
<dbReference type="PANTHER" id="PTHR11451">
    <property type="entry name" value="THREONINE-TRNA LIGASE"/>
    <property type="match status" value="1"/>
</dbReference>
<evidence type="ECO:0000256" key="12">
    <source>
        <dbReference type="SAM" id="Phobius"/>
    </source>
</evidence>
<reference evidence="16" key="1">
    <citation type="journal article" date="2006" name="PLoS Biol.">
        <title>Macronuclear genome sequence of the ciliate Tetrahymena thermophila, a model eukaryote.</title>
        <authorList>
            <person name="Eisen J.A."/>
            <person name="Coyne R.S."/>
            <person name="Wu M."/>
            <person name="Wu D."/>
            <person name="Thiagarajan M."/>
            <person name="Wortman J.R."/>
            <person name="Badger J.H."/>
            <person name="Ren Q."/>
            <person name="Amedeo P."/>
            <person name="Jones K.M."/>
            <person name="Tallon L.J."/>
            <person name="Delcher A.L."/>
            <person name="Salzberg S.L."/>
            <person name="Silva J.C."/>
            <person name="Haas B.J."/>
            <person name="Majoros W.H."/>
            <person name="Farzad M."/>
            <person name="Carlton J.M."/>
            <person name="Smith R.K. Jr."/>
            <person name="Garg J."/>
            <person name="Pearlman R.E."/>
            <person name="Karrer K.M."/>
            <person name="Sun L."/>
            <person name="Manning G."/>
            <person name="Elde N.C."/>
            <person name="Turkewitz A.P."/>
            <person name="Asai D.J."/>
            <person name="Wilkes D.E."/>
            <person name="Wang Y."/>
            <person name="Cai H."/>
            <person name="Collins K."/>
            <person name="Stewart B.A."/>
            <person name="Lee S.R."/>
            <person name="Wilamowska K."/>
            <person name="Weinberg Z."/>
            <person name="Ruzzo W.L."/>
            <person name="Wloga D."/>
            <person name="Gaertig J."/>
            <person name="Frankel J."/>
            <person name="Tsao C.-C."/>
            <person name="Gorovsky M.A."/>
            <person name="Keeling P.J."/>
            <person name="Waller R.F."/>
            <person name="Patron N.J."/>
            <person name="Cherry J.M."/>
            <person name="Stover N.A."/>
            <person name="Krieger C.J."/>
            <person name="del Toro C."/>
            <person name="Ryder H.F."/>
            <person name="Williamson S.C."/>
            <person name="Barbeau R.A."/>
            <person name="Hamilton E.P."/>
            <person name="Orias E."/>
        </authorList>
    </citation>
    <scope>NUCLEOTIDE SEQUENCE [LARGE SCALE GENOMIC DNA]</scope>
    <source>
        <strain evidence="16">SB210</strain>
    </source>
</reference>
<dbReference type="Gene3D" id="3.30.980.10">
    <property type="entry name" value="Threonyl-trna Synthetase, Chain A, domain 2"/>
    <property type="match status" value="1"/>
</dbReference>
<evidence type="ECO:0000313" key="15">
    <source>
        <dbReference type="EMBL" id="EAR96973.3"/>
    </source>
</evidence>
<keyword evidence="12" id="KW-1133">Transmembrane helix</keyword>
<accession>Q23K70</accession>
<feature type="transmembrane region" description="Helical" evidence="12">
    <location>
        <begin position="1040"/>
        <end position="1057"/>
    </location>
</feature>
<dbReference type="InterPro" id="IPR006195">
    <property type="entry name" value="aa-tRNA-synth_II"/>
</dbReference>
<dbReference type="FunCoup" id="Q23K70">
    <property type="interactions" value="385"/>
</dbReference>
<feature type="compositionally biased region" description="Basic and acidic residues" evidence="11">
    <location>
        <begin position="660"/>
        <end position="673"/>
    </location>
</feature>
<dbReference type="NCBIfam" id="TIGR00418">
    <property type="entry name" value="thrS"/>
    <property type="match status" value="1"/>
</dbReference>
<dbReference type="STRING" id="312017.Q23K70"/>
<dbReference type="Gene3D" id="3.40.50.800">
    <property type="entry name" value="Anticodon-binding domain"/>
    <property type="match status" value="1"/>
</dbReference>
<dbReference type="InterPro" id="IPR012675">
    <property type="entry name" value="Beta-grasp_dom_sf"/>
</dbReference>
<dbReference type="InterPro" id="IPR036621">
    <property type="entry name" value="Anticodon-bd_dom_sf"/>
</dbReference>
<evidence type="ECO:0000256" key="7">
    <source>
        <dbReference type="ARBA" id="ARBA00022917"/>
    </source>
</evidence>
<evidence type="ECO:0000313" key="16">
    <source>
        <dbReference type="Proteomes" id="UP000009168"/>
    </source>
</evidence>
<dbReference type="InterPro" id="IPR018163">
    <property type="entry name" value="Thr/Ala-tRNA-synth_IIc_edit"/>
</dbReference>
<evidence type="ECO:0000256" key="4">
    <source>
        <dbReference type="ARBA" id="ARBA00022598"/>
    </source>
</evidence>
<sequence>MLIKQIANYYLRRPQSARYFTSTRKLAKLSFNSQNFFHQQNNLENNFLEEKIEHCHQVANRIMTDLGTKTKFTEGSIQEPNQGKIGGEFVKQQNPAFLDERLKYFDAIYAEQQQILAKAEKPEITVTLKDGKTIPGKAFETTPSHIAKSIFKKVPEKFVGAKIVYSKKYESELTKIGEYVDAEAEEVAEEGGDCCGGHGEQKFEVYDLERPLEGDCTLELIDFECQEGREVFWHSSAHMLGQALELNYGVHLCIGPPLANGFFYDSYMGNEKISQDNFAEIEKTFAKVASEKQPFQRVILTKKQALELFKHNPFKVQLITNKIPDNAITTAYKCGKLIDLCTGPHLPHTGYVKAFKVEKNSAAYWLGKNTNDGLQRVYGIAFPSKKELDAHVLRQEELAKRDHRNIGKQQELFTFHQFSPGCAFFYPNGAHIYNKLMEVLRKQYKIRGYSEVITPNLFDAQLWKISGHWDKYKENMFLLKNDNEEHGFKPMNCPAHCLMFDSIQRSYRDLPLRYADFGVLHRNEVHGALSGLTRVRRFQQDDAHIFCTMDQIMEEIKNALDFIDYMYSLFGFKYSLALSTRPDNYIGEIEMWDQAENALKKGLEAFGKPWAIKAKDGAFYGPKIDIQLYDAFDRGHQCGTIQLDFNLPIRFNLQYRAPENKDDIEKQRKKQESTEESVPLSQEEKKKLEQQISEGESADSLSHKKSKKSTDSSAQSQASEKKYVVAPHHLKLGFQRPVILHRAVIGSFERFLAILCEQTAGKWPFWLSPKQLIICPITAKVNDFAQDVADRLKVEGYKVAVDLSESTIQKKVRNAQLEQYNYIAVVGEEEKRGGYVDLRARDTTKDQERMVIYFFFPFQFNIQKYFFVYFRVNSLFTNSLLSSNPKNPTNLQLKSSLWKESNTLMVILNMLLLKKNQRPRCSQKEMVLLQVLEIKKFMKALRALTLIMYLILISTSGSNIYQSKLDIQKIEFIHKKQQNYLFLYLYEIYNVVHNLDFLIFNLHFQLQLFVTYYSNLFLILFHDNLFFVENKRVILDCSNFQLIYVNFLIIHTCQFYYFNLYFHFQIQKINQIFIFLNSISEQYKIIINMQNKQVIRYILQSYSFIYLFIYSFNLKYS</sequence>
<dbReference type="SMART" id="SM00863">
    <property type="entry name" value="tRNA_SAD"/>
    <property type="match status" value="1"/>
</dbReference>
<evidence type="ECO:0000256" key="11">
    <source>
        <dbReference type="SAM" id="MobiDB-lite"/>
    </source>
</evidence>
<dbReference type="EMBL" id="GG662673">
    <property type="protein sequence ID" value="EAR96973.3"/>
    <property type="molecule type" value="Genomic_DNA"/>
</dbReference>
<dbReference type="HAMAP" id="MF_00184">
    <property type="entry name" value="Thr_tRNA_synth"/>
    <property type="match status" value="1"/>
</dbReference>